<dbReference type="AlphaFoldDB" id="A0A2S7DF42"/>
<name>A0A2S7DF42_9XANT</name>
<proteinExistence type="predicted"/>
<evidence type="ECO:0000313" key="1">
    <source>
        <dbReference type="EMBL" id="PPU72443.1"/>
    </source>
</evidence>
<gene>
    <name evidence="2" type="ORF">K6978_17425</name>
    <name evidence="1" type="ORF">XcuCFBP2542_17160</name>
</gene>
<keyword evidence="4" id="KW-1185">Reference proteome</keyword>
<dbReference type="EMBL" id="CP082214">
    <property type="protein sequence ID" value="WDM73780.1"/>
    <property type="molecule type" value="Genomic_DNA"/>
</dbReference>
<keyword evidence="2" id="KW-0808">Transferase</keyword>
<dbReference type="RefSeq" id="WP_104605255.1">
    <property type="nucleotide sequence ID" value="NZ_CP033326.1"/>
</dbReference>
<dbReference type="Proteomes" id="UP001214201">
    <property type="component" value="Chromosome"/>
</dbReference>
<dbReference type="GO" id="GO:0016301">
    <property type="term" value="F:kinase activity"/>
    <property type="evidence" value="ECO:0007669"/>
    <property type="project" value="UniProtKB-KW"/>
</dbReference>
<sequence length="88" mass="9510">MGIFEGLNRGGSFKDTIIGGFKNKFDGGLNNFGEDMQESSLRSSVGGSVSGQMRTNNFLSKEMNELNFNVALNQVVKKAGENAKTLTQ</sequence>
<organism evidence="1 3">
    <name type="scientific">Xanthomonas cucurbitae</name>
    <dbReference type="NCBI Taxonomy" id="56453"/>
    <lineage>
        <taxon>Bacteria</taxon>
        <taxon>Pseudomonadati</taxon>
        <taxon>Pseudomonadota</taxon>
        <taxon>Gammaproteobacteria</taxon>
        <taxon>Lysobacterales</taxon>
        <taxon>Lysobacteraceae</taxon>
        <taxon>Xanthomonas</taxon>
    </lineage>
</organism>
<protein>
    <submittedName>
        <fullName evidence="2">Serine kinase</fullName>
    </submittedName>
</protein>
<evidence type="ECO:0000313" key="3">
    <source>
        <dbReference type="Proteomes" id="UP000239561"/>
    </source>
</evidence>
<reference evidence="1 3" key="1">
    <citation type="submission" date="2016-08" db="EMBL/GenBank/DDBJ databases">
        <authorList>
            <person name="Seilhamer J.J."/>
        </authorList>
    </citation>
    <scope>NUCLEOTIDE SEQUENCE [LARGE SCALE GENOMIC DNA]</scope>
    <source>
        <strain evidence="1 3">CFBP2542</strain>
    </source>
</reference>
<evidence type="ECO:0000313" key="2">
    <source>
        <dbReference type="EMBL" id="WDM73780.1"/>
    </source>
</evidence>
<dbReference type="EMBL" id="MDED01000050">
    <property type="protein sequence ID" value="PPU72443.1"/>
    <property type="molecule type" value="Genomic_DNA"/>
</dbReference>
<evidence type="ECO:0000313" key="4">
    <source>
        <dbReference type="Proteomes" id="UP001214201"/>
    </source>
</evidence>
<keyword evidence="2" id="KW-0418">Kinase</keyword>
<dbReference type="Proteomes" id="UP000239561">
    <property type="component" value="Unassembled WGS sequence"/>
</dbReference>
<reference evidence="2 4" key="2">
    <citation type="submission" date="2021-08" db="EMBL/GenBank/DDBJ databases">
        <title>Genome sequences of Xanthomonas cucurbitae isolates from 5 Midwestern US states.</title>
        <authorList>
            <person name="Hind S.R."/>
        </authorList>
    </citation>
    <scope>NUCLEOTIDE SEQUENCE [LARGE SCALE GENOMIC DNA]</scope>
    <source>
        <strain evidence="2 4">OH_261</strain>
    </source>
</reference>
<accession>A0A2S7DF42</accession>